<dbReference type="EMBL" id="JBHSAY010000005">
    <property type="protein sequence ID" value="MFC4131066.1"/>
    <property type="molecule type" value="Genomic_DNA"/>
</dbReference>
<name>A0ABV8LJC6_9ACTN</name>
<evidence type="ECO:0000313" key="2">
    <source>
        <dbReference type="EMBL" id="MFC4131066.1"/>
    </source>
</evidence>
<sequence length="181" mass="19215">MSFARIRALALVAVLVLAAGVLTVMALTKGTGSSATPDACPSGYTVVDMELPNDNRNIHINVYNATDKAGLAGTVKLDFEYRRFKVEKTGNNPLGKPVSGVAILRYGPKKVGAAYVLDAYFLNNAVHEYDKNRTDETVDVILGPGFKQLATQTEVNQAFTALAGAGGPQLPKNSCPAKQTD</sequence>
<dbReference type="Proteomes" id="UP001595816">
    <property type="component" value="Unassembled WGS sequence"/>
</dbReference>
<dbReference type="Gene3D" id="3.30.70.2390">
    <property type="match status" value="1"/>
</dbReference>
<organism evidence="2 3">
    <name type="scientific">Hamadaea flava</name>
    <dbReference type="NCBI Taxonomy" id="1742688"/>
    <lineage>
        <taxon>Bacteria</taxon>
        <taxon>Bacillati</taxon>
        <taxon>Actinomycetota</taxon>
        <taxon>Actinomycetes</taxon>
        <taxon>Micromonosporales</taxon>
        <taxon>Micromonosporaceae</taxon>
        <taxon>Hamadaea</taxon>
    </lineage>
</organism>
<keyword evidence="3" id="KW-1185">Reference proteome</keyword>
<gene>
    <name evidence="2" type="ORF">ACFOZ4_10675</name>
</gene>
<feature type="domain" description="LytR/CpsA/Psr regulator C-terminal" evidence="1">
    <location>
        <begin position="58"/>
        <end position="146"/>
    </location>
</feature>
<reference evidence="3" key="1">
    <citation type="journal article" date="2019" name="Int. J. Syst. Evol. Microbiol.">
        <title>The Global Catalogue of Microorganisms (GCM) 10K type strain sequencing project: providing services to taxonomists for standard genome sequencing and annotation.</title>
        <authorList>
            <consortium name="The Broad Institute Genomics Platform"/>
            <consortium name="The Broad Institute Genome Sequencing Center for Infectious Disease"/>
            <person name="Wu L."/>
            <person name="Ma J."/>
        </authorList>
    </citation>
    <scope>NUCLEOTIDE SEQUENCE [LARGE SCALE GENOMIC DNA]</scope>
    <source>
        <strain evidence="3">CGMCC 4.7289</strain>
    </source>
</reference>
<evidence type="ECO:0000313" key="3">
    <source>
        <dbReference type="Proteomes" id="UP001595816"/>
    </source>
</evidence>
<evidence type="ECO:0000259" key="1">
    <source>
        <dbReference type="Pfam" id="PF13399"/>
    </source>
</evidence>
<dbReference type="RefSeq" id="WP_253756629.1">
    <property type="nucleotide sequence ID" value="NZ_JAMZDZ010000001.1"/>
</dbReference>
<dbReference type="Pfam" id="PF13399">
    <property type="entry name" value="LytR_C"/>
    <property type="match status" value="1"/>
</dbReference>
<comment type="caution">
    <text evidence="2">The sequence shown here is derived from an EMBL/GenBank/DDBJ whole genome shotgun (WGS) entry which is preliminary data.</text>
</comment>
<proteinExistence type="predicted"/>
<dbReference type="InterPro" id="IPR027381">
    <property type="entry name" value="LytR/CpsA/Psr_C"/>
</dbReference>
<accession>A0ABV8LJC6</accession>
<protein>
    <submittedName>
        <fullName evidence="2">LytR C-terminal domain-containing protein</fullName>
    </submittedName>
</protein>